<organism evidence="2 3">
    <name type="scientific">Araneus ventricosus</name>
    <name type="common">Orbweaver spider</name>
    <name type="synonym">Epeira ventricosa</name>
    <dbReference type="NCBI Taxonomy" id="182803"/>
    <lineage>
        <taxon>Eukaryota</taxon>
        <taxon>Metazoa</taxon>
        <taxon>Ecdysozoa</taxon>
        <taxon>Arthropoda</taxon>
        <taxon>Chelicerata</taxon>
        <taxon>Arachnida</taxon>
        <taxon>Araneae</taxon>
        <taxon>Araneomorphae</taxon>
        <taxon>Entelegynae</taxon>
        <taxon>Araneoidea</taxon>
        <taxon>Araneidae</taxon>
        <taxon>Araneus</taxon>
    </lineage>
</organism>
<evidence type="ECO:0000256" key="1">
    <source>
        <dbReference type="SAM" id="MobiDB-lite"/>
    </source>
</evidence>
<feature type="compositionally biased region" description="Basic and acidic residues" evidence="1">
    <location>
        <begin position="143"/>
        <end position="159"/>
    </location>
</feature>
<dbReference type="InterPro" id="IPR036397">
    <property type="entry name" value="RNaseH_sf"/>
</dbReference>
<evidence type="ECO:0008006" key="4">
    <source>
        <dbReference type="Google" id="ProtNLM"/>
    </source>
</evidence>
<dbReference type="GO" id="GO:0003676">
    <property type="term" value="F:nucleic acid binding"/>
    <property type="evidence" value="ECO:0007669"/>
    <property type="project" value="InterPro"/>
</dbReference>
<feature type="compositionally biased region" description="Basic residues" evidence="1">
    <location>
        <begin position="160"/>
        <end position="171"/>
    </location>
</feature>
<dbReference type="PANTHER" id="PTHR46060:SF1">
    <property type="entry name" value="MARINER MOS1 TRANSPOSASE-LIKE PROTEIN"/>
    <property type="match status" value="1"/>
</dbReference>
<keyword evidence="3" id="KW-1185">Reference proteome</keyword>
<feature type="compositionally biased region" description="Basic and acidic residues" evidence="1">
    <location>
        <begin position="172"/>
        <end position="190"/>
    </location>
</feature>
<dbReference type="EMBL" id="BGPR01001066">
    <property type="protein sequence ID" value="GBM44460.1"/>
    <property type="molecule type" value="Genomic_DNA"/>
</dbReference>
<dbReference type="Gene3D" id="3.30.420.10">
    <property type="entry name" value="Ribonuclease H-like superfamily/Ribonuclease H"/>
    <property type="match status" value="1"/>
</dbReference>
<name>A0A4Y2FSH4_ARAVE</name>
<feature type="region of interest" description="Disordered" evidence="1">
    <location>
        <begin position="126"/>
        <end position="200"/>
    </location>
</feature>
<reference evidence="2 3" key="1">
    <citation type="journal article" date="2019" name="Sci. Rep.">
        <title>Orb-weaving spider Araneus ventricosus genome elucidates the spidroin gene catalogue.</title>
        <authorList>
            <person name="Kono N."/>
            <person name="Nakamura H."/>
            <person name="Ohtoshi R."/>
            <person name="Moran D.A.P."/>
            <person name="Shinohara A."/>
            <person name="Yoshida Y."/>
            <person name="Fujiwara M."/>
            <person name="Mori M."/>
            <person name="Tomita M."/>
            <person name="Arakawa K."/>
        </authorList>
    </citation>
    <scope>NUCLEOTIDE SEQUENCE [LARGE SCALE GENOMIC DNA]</scope>
</reference>
<dbReference type="InterPro" id="IPR052709">
    <property type="entry name" value="Transposase-MT_Hybrid"/>
</dbReference>
<comment type="caution">
    <text evidence="2">The sequence shown here is derived from an EMBL/GenBank/DDBJ whole genome shotgun (WGS) entry which is preliminary data.</text>
</comment>
<gene>
    <name evidence="2" type="ORF">AVEN_184675_1</name>
</gene>
<sequence>MGRLDRPAYTPDLAPSDFHLFPALKAALSECHFRSNEGLQQDVKSFLSSLGTDFYQDGFLKFISRFPSGGFVLCRRYLHGGRSNNLCTFHPSILLIVLSSRKVTRDISPGGLSRIPLCESAHNKDMPWDGEGGARAKKGILGGRKEGEKRRPRAEEAGRKEKKPVHSKMRTRFQEVHQDMRRTDGRKAEGGEPLPGGHKE</sequence>
<dbReference type="AlphaFoldDB" id="A0A4Y2FSH4"/>
<dbReference type="OrthoDB" id="616263at2759"/>
<dbReference type="Proteomes" id="UP000499080">
    <property type="component" value="Unassembled WGS sequence"/>
</dbReference>
<protein>
    <recommendedName>
        <fullName evidence="4">Histone-lysine N-methyltransferase SETMAR</fullName>
    </recommendedName>
</protein>
<evidence type="ECO:0000313" key="2">
    <source>
        <dbReference type="EMBL" id="GBM44460.1"/>
    </source>
</evidence>
<proteinExistence type="predicted"/>
<dbReference type="PANTHER" id="PTHR46060">
    <property type="entry name" value="MARINER MOS1 TRANSPOSASE-LIKE PROTEIN"/>
    <property type="match status" value="1"/>
</dbReference>
<accession>A0A4Y2FSH4</accession>
<evidence type="ECO:0000313" key="3">
    <source>
        <dbReference type="Proteomes" id="UP000499080"/>
    </source>
</evidence>